<dbReference type="OrthoDB" id="1820373at2"/>
<dbReference type="RefSeq" id="WP_074718933.1">
    <property type="nucleotide sequence ID" value="NZ_FNWV01000018.1"/>
</dbReference>
<name>A0A1H6LHS6_RUMFL</name>
<evidence type="ECO:0000313" key="1">
    <source>
        <dbReference type="EMBL" id="SEH85610.1"/>
    </source>
</evidence>
<sequence length="161" mass="18641">MSDYVFLVGDDYESSNKEYVSIDTDKGKLISIALAASGIPFKGRFDKERMLFNYDGIYKESVDEIIAKFTSDEYAEQRREIAEHKGDDCLYFLPAVAKLLRMTEGTLRRRPMDIQLAVCKRYVDNWYCDTYTIQHELKDAMMLITKPEMTDSEKDKAVGKD</sequence>
<organism evidence="1 2">
    <name type="scientific">Ruminococcus flavefaciens</name>
    <dbReference type="NCBI Taxonomy" id="1265"/>
    <lineage>
        <taxon>Bacteria</taxon>
        <taxon>Bacillati</taxon>
        <taxon>Bacillota</taxon>
        <taxon>Clostridia</taxon>
        <taxon>Eubacteriales</taxon>
        <taxon>Oscillospiraceae</taxon>
        <taxon>Ruminococcus</taxon>
    </lineage>
</organism>
<proteinExistence type="predicted"/>
<dbReference type="Proteomes" id="UP000183190">
    <property type="component" value="Unassembled WGS sequence"/>
</dbReference>
<protein>
    <submittedName>
        <fullName evidence="1">Uncharacterized protein</fullName>
    </submittedName>
</protein>
<reference evidence="1 2" key="1">
    <citation type="submission" date="2016-10" db="EMBL/GenBank/DDBJ databases">
        <authorList>
            <person name="de Groot N.N."/>
        </authorList>
    </citation>
    <scope>NUCLEOTIDE SEQUENCE [LARGE SCALE GENOMIC DNA]</scope>
    <source>
        <strain evidence="1 2">YAD2003</strain>
    </source>
</reference>
<dbReference type="AlphaFoldDB" id="A0A1H6LHS6"/>
<gene>
    <name evidence="1" type="ORF">SAMN02910265_03058</name>
</gene>
<evidence type="ECO:0000313" key="2">
    <source>
        <dbReference type="Proteomes" id="UP000183190"/>
    </source>
</evidence>
<dbReference type="EMBL" id="FNWV01000018">
    <property type="protein sequence ID" value="SEH85610.1"/>
    <property type="molecule type" value="Genomic_DNA"/>
</dbReference>
<accession>A0A1H6LHS6</accession>